<dbReference type="RefSeq" id="WP_189563432.1">
    <property type="nucleotide sequence ID" value="NZ_BMXF01000001.1"/>
</dbReference>
<protein>
    <submittedName>
        <fullName evidence="1">Uncharacterized protein</fullName>
    </submittedName>
</protein>
<reference evidence="1 2" key="1">
    <citation type="journal article" date="2014" name="Int. J. Syst. Evol. Microbiol.">
        <title>Complete genome sequence of Corynebacterium casei LMG S-19264T (=DSM 44701T), isolated from a smear-ripened cheese.</title>
        <authorList>
            <consortium name="US DOE Joint Genome Institute (JGI-PGF)"/>
            <person name="Walter F."/>
            <person name="Albersmeier A."/>
            <person name="Kalinowski J."/>
            <person name="Ruckert C."/>
        </authorList>
    </citation>
    <scope>NUCLEOTIDE SEQUENCE [LARGE SCALE GENOMIC DNA]</scope>
    <source>
        <strain evidence="1 2">KCTC 12866</strain>
    </source>
</reference>
<comment type="caution">
    <text evidence="1">The sequence shown here is derived from an EMBL/GenBank/DDBJ whole genome shotgun (WGS) entry which is preliminary data.</text>
</comment>
<sequence>MNPYKFTGEEGKFVTATDASKLTERFQSTQREDKKKPGTFTEAQFFGNKQLQKLMQKDGCVGLRFYFAKTDAKEISEQLVVVAVDADGRDITSSRIGLKDMPAGEDDALTDGPCCPHHCTP</sequence>
<accession>A0A8J3D4U7</accession>
<proteinExistence type="predicted"/>
<gene>
    <name evidence="1" type="ORF">GCM10007390_12120</name>
</gene>
<dbReference type="EMBL" id="BMXF01000001">
    <property type="protein sequence ID" value="GHB59974.1"/>
    <property type="molecule type" value="Genomic_DNA"/>
</dbReference>
<evidence type="ECO:0000313" key="2">
    <source>
        <dbReference type="Proteomes" id="UP000598271"/>
    </source>
</evidence>
<evidence type="ECO:0000313" key="1">
    <source>
        <dbReference type="EMBL" id="GHB59974.1"/>
    </source>
</evidence>
<dbReference type="Proteomes" id="UP000598271">
    <property type="component" value="Unassembled WGS sequence"/>
</dbReference>
<name>A0A8J3D4U7_9BACT</name>
<organism evidence="1 2">
    <name type="scientific">Persicitalea jodogahamensis</name>
    <dbReference type="NCBI Taxonomy" id="402147"/>
    <lineage>
        <taxon>Bacteria</taxon>
        <taxon>Pseudomonadati</taxon>
        <taxon>Bacteroidota</taxon>
        <taxon>Cytophagia</taxon>
        <taxon>Cytophagales</taxon>
        <taxon>Spirosomataceae</taxon>
        <taxon>Persicitalea</taxon>
    </lineage>
</organism>
<keyword evidence="2" id="KW-1185">Reference proteome</keyword>
<dbReference type="AlphaFoldDB" id="A0A8J3D4U7"/>